<dbReference type="InterPro" id="IPR025757">
    <property type="entry name" value="MIP1_Leuzipper"/>
</dbReference>
<dbReference type="Pfam" id="PF14389">
    <property type="entry name" value="Lzipper-MIP1"/>
    <property type="match status" value="1"/>
</dbReference>
<evidence type="ECO:0000313" key="3">
    <source>
        <dbReference type="EMBL" id="KAH9301417.1"/>
    </source>
</evidence>
<evidence type="ECO:0000259" key="2">
    <source>
        <dbReference type="Pfam" id="PF14389"/>
    </source>
</evidence>
<dbReference type="EMBL" id="JAHRHJ020000009">
    <property type="protein sequence ID" value="KAH9301417.1"/>
    <property type="molecule type" value="Genomic_DNA"/>
</dbReference>
<sequence>MDVEQEDVKGEGMFEHISARGLSPALSKLNMVNDSVSCLNCQVMSAQHSRSKSASDNKGDSTNWDILVAKAGKAAREASGKPLHTNANFKARLLPSSERRAALEQDVEQLQMRLEYEKSMRYTLERAMGRASSALSPGHHHFAAQTRELLTEIAMLEEEVSNREQHVLSLYRNVFDHFIAGSSSTQNSNSASPAHVKHEDKNLPSTISKALCTPNKFASPQHRRQVSTSTQSSQNTNTKLHFKAMQSVVSGPLTMDERIQGLHQPSKVQDIGLTSSEQFARHANPDVDIDEKECEEASLKNHKNEVHRTLKDYIYESPNRLSEELVRCMAEIYCKLSDPPIVQSGMVLSPSSSISSTSLFSPRDAISDGWSPRWRTHSISETTLKNPFKIKGETGNTGAYSSMVEVPWICADKDQLAYATCMLQTFRFMVEHLERVDPSQMQRESKLAFWINVYNALVMHAYLAYGIPRSNLKKMPLFQRAAYKIGGHSISANTIEHSILSFRTYRPAQWLETLLSTGARIKAGDERRTFGRKYGLDDPEPLVLFSLCCGGHSDPAVRIYTAKNVYDELETAKKEFLQASIGIQNHKRVILPRILERYAKEASINPANLLHWVSENVDKQLKTAIDKCIERKSQAKSAQCIEWLQYNGSFRYIFARDLTAGLA</sequence>
<reference evidence="3 4" key="1">
    <citation type="journal article" date="2021" name="Nat. Plants">
        <title>The Taxus genome provides insights into paclitaxel biosynthesis.</title>
        <authorList>
            <person name="Xiong X."/>
            <person name="Gou J."/>
            <person name="Liao Q."/>
            <person name="Li Y."/>
            <person name="Zhou Q."/>
            <person name="Bi G."/>
            <person name="Li C."/>
            <person name="Du R."/>
            <person name="Wang X."/>
            <person name="Sun T."/>
            <person name="Guo L."/>
            <person name="Liang H."/>
            <person name="Lu P."/>
            <person name="Wu Y."/>
            <person name="Zhang Z."/>
            <person name="Ro D.K."/>
            <person name="Shang Y."/>
            <person name="Huang S."/>
            <person name="Yan J."/>
        </authorList>
    </citation>
    <scope>NUCLEOTIDE SEQUENCE [LARGE SCALE GENOMIC DNA]</scope>
    <source>
        <strain evidence="3">Ta-2019</strain>
    </source>
</reference>
<organism evidence="3 4">
    <name type="scientific">Taxus chinensis</name>
    <name type="common">Chinese yew</name>
    <name type="synonym">Taxus wallichiana var. chinensis</name>
    <dbReference type="NCBI Taxonomy" id="29808"/>
    <lineage>
        <taxon>Eukaryota</taxon>
        <taxon>Viridiplantae</taxon>
        <taxon>Streptophyta</taxon>
        <taxon>Embryophyta</taxon>
        <taxon>Tracheophyta</taxon>
        <taxon>Spermatophyta</taxon>
        <taxon>Pinopsida</taxon>
        <taxon>Pinidae</taxon>
        <taxon>Conifers II</taxon>
        <taxon>Cupressales</taxon>
        <taxon>Taxaceae</taxon>
        <taxon>Taxus</taxon>
    </lineage>
</organism>
<dbReference type="Pfam" id="PF04784">
    <property type="entry name" value="DUF547"/>
    <property type="match status" value="1"/>
</dbReference>
<name>A0AA38CQ31_TAXCH</name>
<evidence type="ECO:0000259" key="1">
    <source>
        <dbReference type="Pfam" id="PF04784"/>
    </source>
</evidence>
<feature type="domain" description="Ternary complex factor MIP1 leucine-zipper" evidence="2">
    <location>
        <begin position="96"/>
        <end position="176"/>
    </location>
</feature>
<dbReference type="InterPro" id="IPR006869">
    <property type="entry name" value="DUF547"/>
</dbReference>
<comment type="caution">
    <text evidence="3">The sequence shown here is derived from an EMBL/GenBank/DDBJ whole genome shotgun (WGS) entry which is preliminary data.</text>
</comment>
<protein>
    <recommendedName>
        <fullName evidence="5">Electron transporter</fullName>
    </recommendedName>
</protein>
<evidence type="ECO:0008006" key="5">
    <source>
        <dbReference type="Google" id="ProtNLM"/>
    </source>
</evidence>
<keyword evidence="4" id="KW-1185">Reference proteome</keyword>
<accession>A0AA38CQ31</accession>
<proteinExistence type="predicted"/>
<evidence type="ECO:0000313" key="4">
    <source>
        <dbReference type="Proteomes" id="UP000824469"/>
    </source>
</evidence>
<dbReference type="AlphaFoldDB" id="A0AA38CQ31"/>
<dbReference type="PANTHER" id="PTHR23054:SF26">
    <property type="entry name" value="ELECTRON TRANSPORTER"/>
    <property type="match status" value="1"/>
</dbReference>
<dbReference type="PANTHER" id="PTHR23054">
    <property type="entry name" value="TERNARY COMPLEX FACTOR MIP1, LEUCINE-ZIPPER-RELATED"/>
    <property type="match status" value="1"/>
</dbReference>
<dbReference type="OMA" id="MAQPAME"/>
<gene>
    <name evidence="3" type="ORF">KI387_013000</name>
</gene>
<feature type="domain" description="DUF547" evidence="1">
    <location>
        <begin position="439"/>
        <end position="577"/>
    </location>
</feature>
<dbReference type="Proteomes" id="UP000824469">
    <property type="component" value="Unassembled WGS sequence"/>
</dbReference>